<organism evidence="1 2">
    <name type="scientific">Phlebia brevispora</name>
    <dbReference type="NCBI Taxonomy" id="194682"/>
    <lineage>
        <taxon>Eukaryota</taxon>
        <taxon>Fungi</taxon>
        <taxon>Dikarya</taxon>
        <taxon>Basidiomycota</taxon>
        <taxon>Agaricomycotina</taxon>
        <taxon>Agaricomycetes</taxon>
        <taxon>Polyporales</taxon>
        <taxon>Meruliaceae</taxon>
        <taxon>Phlebia</taxon>
    </lineage>
</organism>
<keyword evidence="2" id="KW-1185">Reference proteome</keyword>
<evidence type="ECO:0000313" key="1">
    <source>
        <dbReference type="EMBL" id="KAJ3551751.1"/>
    </source>
</evidence>
<sequence length="548" mass="61243">MIDVRKGRQFSFMEPISEIPNSSGTPGIPPPPPPPPSAFRFPRAQVKKPTKRLKPFFWTKLSAGTTTQTVWDELASDVAIDLDDLEPTFAMDSSSISSSQISLTSPKKPGVTTLLDITRSQNIAIMLARVKVDLPGIRKALVEVDDEVFSVDELKAIGKQLPTAEEVTRIKDFGDVSKLAKADQYFSQIMTIPRLSERLECLIYRRKLEVEIEEIRPELNIVRNASQELRASLRLRKVLQASDIYFRDFSKLTPVTDGIDGRQRLERVYISWWRERLPIEFPYKGLWTSELDKERTLTFVQLKETKTAKGGNDCPTLLHYLARVLLRSDPSLVMFIEDLPHLEAAARVSVQTVIASVQSLVTGLSQLREETEKLKGISLLPNDRFISVMQPFVQQVSGNVDALNNMAISLDTQLASLLTFFGEKPDSPEAPKPEDFFGLILTFSTSLQKAALEVHDATPVAQQQVAQVQVQVEGPSTPTQESTIKFSEGTVHHLLQPSSQGRASGLSLGRGDLDQAIRSMRDGRRRARPHRPASKIFVDGARASRIYD</sequence>
<reference evidence="1" key="1">
    <citation type="submission" date="2022-07" db="EMBL/GenBank/DDBJ databases">
        <title>Genome Sequence of Phlebia brevispora.</title>
        <authorList>
            <person name="Buettner E."/>
        </authorList>
    </citation>
    <scope>NUCLEOTIDE SEQUENCE</scope>
    <source>
        <strain evidence="1">MPL23</strain>
    </source>
</reference>
<gene>
    <name evidence="1" type="ORF">NM688_g4527</name>
</gene>
<dbReference type="Proteomes" id="UP001148662">
    <property type="component" value="Unassembled WGS sequence"/>
</dbReference>
<comment type="caution">
    <text evidence="1">The sequence shown here is derived from an EMBL/GenBank/DDBJ whole genome shotgun (WGS) entry which is preliminary data.</text>
</comment>
<dbReference type="EMBL" id="JANHOG010000758">
    <property type="protein sequence ID" value="KAJ3551751.1"/>
    <property type="molecule type" value="Genomic_DNA"/>
</dbReference>
<evidence type="ECO:0000313" key="2">
    <source>
        <dbReference type="Proteomes" id="UP001148662"/>
    </source>
</evidence>
<name>A0ACC1T2T9_9APHY</name>
<proteinExistence type="predicted"/>
<accession>A0ACC1T2T9</accession>
<protein>
    <submittedName>
        <fullName evidence="1">Uncharacterized protein</fullName>
    </submittedName>
</protein>